<dbReference type="RefSeq" id="WP_219082093.1">
    <property type="nucleotide sequence ID" value="NZ_CP079216.1"/>
</dbReference>
<dbReference type="EMBL" id="CP079216">
    <property type="protein sequence ID" value="QXT62838.1"/>
    <property type="molecule type" value="Genomic_DNA"/>
</dbReference>
<name>A0ABX8SL08_9ACTN</name>
<keyword evidence="3" id="KW-1185">Reference proteome</keyword>
<gene>
    <name evidence="2" type="ORF">KDB89_14110</name>
</gene>
<evidence type="ECO:0000259" key="1">
    <source>
        <dbReference type="Pfam" id="PF00171"/>
    </source>
</evidence>
<dbReference type="PANTHER" id="PTHR43866:SF4">
    <property type="entry name" value="MALONATE-SEMIALDEHYDE DEHYDROGENASE"/>
    <property type="match status" value="1"/>
</dbReference>
<evidence type="ECO:0000313" key="2">
    <source>
        <dbReference type="EMBL" id="QXT62838.1"/>
    </source>
</evidence>
<dbReference type="NCBIfam" id="TIGR01722">
    <property type="entry name" value="MMSDH"/>
    <property type="match status" value="1"/>
</dbReference>
<dbReference type="PANTHER" id="PTHR43866">
    <property type="entry name" value="MALONATE-SEMIALDEHYDE DEHYDROGENASE"/>
    <property type="match status" value="1"/>
</dbReference>
<sequence>MTQTTTATRTITHWIGGAPYTGDPAGRIPVENPATGQVEAELLAASRADLDHAVNVAREAQAKWGRASLAKRTAIMFKMRELVLANSDELARSIVAEHGKDYSDALGEIQRGRETLDFACGINAALKGNQSYDISSGVDIVSLRQPIGVVAGIAPFNFPIMVPMWMHPIALAAGNAFILKPASPTPTASMLIARLYQEAGLPDGLFNVVAGGRDTVTDILEHPGINAVSFVGSTPVARIIMEKGTAAGKRVQALGGANNHAIVMPDADLEFAAQHISAAAFGAAGERCMALPVVVAVGGIGPKLAEMVKANAVKIKVGYGMDEGVQMGPVISRAARQRITGLIDDAEQRGASVVLDGRGHTVDGYEDGFWLGPTILDDVPLEAPVYHEEVFGPVLTVVHADNYAEAIKIVNSSPFGNGAAIFTNDGGVARRFELDVEAGMVGINVPIPTPVAYYSFGGWKDSLLGDLHIHGPEGLQFVTKLKAVTSRWPSERGAYAATMSFQREE</sequence>
<dbReference type="CDD" id="cd07085">
    <property type="entry name" value="ALDH_F6_MMSDH"/>
    <property type="match status" value="1"/>
</dbReference>
<organism evidence="2 3">
    <name type="scientific">Tessaracoccus palaemonis</name>
    <dbReference type="NCBI Taxonomy" id="2829499"/>
    <lineage>
        <taxon>Bacteria</taxon>
        <taxon>Bacillati</taxon>
        <taxon>Actinomycetota</taxon>
        <taxon>Actinomycetes</taxon>
        <taxon>Propionibacteriales</taxon>
        <taxon>Propionibacteriaceae</taxon>
        <taxon>Tessaracoccus</taxon>
    </lineage>
</organism>
<protein>
    <submittedName>
        <fullName evidence="2">CoA-acylating methylmalonate-semialdehyde dehydrogenase</fullName>
    </submittedName>
</protein>
<feature type="domain" description="Aldehyde dehydrogenase" evidence="1">
    <location>
        <begin position="26"/>
        <end position="484"/>
    </location>
</feature>
<accession>A0ABX8SL08</accession>
<reference evidence="2 3" key="1">
    <citation type="submission" date="2021-07" db="EMBL/GenBank/DDBJ databases">
        <title>complete genome sequencing of Tessaracoccus sp.J1M15.</title>
        <authorList>
            <person name="Bae J.-W."/>
            <person name="Kim D.-y."/>
        </authorList>
    </citation>
    <scope>NUCLEOTIDE SEQUENCE [LARGE SCALE GENOMIC DNA]</scope>
    <source>
        <strain evidence="2 3">J1M15</strain>
    </source>
</reference>
<dbReference type="Pfam" id="PF00171">
    <property type="entry name" value="Aldedh"/>
    <property type="match status" value="1"/>
</dbReference>
<proteinExistence type="predicted"/>
<dbReference type="Proteomes" id="UP000824504">
    <property type="component" value="Chromosome"/>
</dbReference>
<dbReference type="InterPro" id="IPR015590">
    <property type="entry name" value="Aldehyde_DH_dom"/>
</dbReference>
<dbReference type="InterPro" id="IPR010061">
    <property type="entry name" value="MeMal-semiAld_DH"/>
</dbReference>
<evidence type="ECO:0000313" key="3">
    <source>
        <dbReference type="Proteomes" id="UP000824504"/>
    </source>
</evidence>